<dbReference type="GO" id="GO:0006351">
    <property type="term" value="P:DNA-templated transcription"/>
    <property type="evidence" value="ECO:0007669"/>
    <property type="project" value="InterPro"/>
</dbReference>
<dbReference type="InterPro" id="IPR001138">
    <property type="entry name" value="Zn2Cys6_DnaBD"/>
</dbReference>
<feature type="compositionally biased region" description="Polar residues" evidence="3">
    <location>
        <begin position="10"/>
        <end position="25"/>
    </location>
</feature>
<evidence type="ECO:0000256" key="2">
    <source>
        <dbReference type="ARBA" id="ARBA00023242"/>
    </source>
</evidence>
<dbReference type="RefSeq" id="XP_003718757.1">
    <property type="nucleotide sequence ID" value="XM_003718709.1"/>
</dbReference>
<dbReference type="Pfam" id="PF04082">
    <property type="entry name" value="Fungal_trans"/>
    <property type="match status" value="1"/>
</dbReference>
<dbReference type="PANTHER" id="PTHR47785">
    <property type="entry name" value="ZN(II)2CYS6 TRANSCRIPTION FACTOR (EUROFUNG)-RELATED-RELATED"/>
    <property type="match status" value="1"/>
</dbReference>
<dbReference type="GO" id="GO:0003677">
    <property type="term" value="F:DNA binding"/>
    <property type="evidence" value="ECO:0007669"/>
    <property type="project" value="InterPro"/>
</dbReference>
<dbReference type="GO" id="GO:0008270">
    <property type="term" value="F:zinc ion binding"/>
    <property type="evidence" value="ECO:0007669"/>
    <property type="project" value="InterPro"/>
</dbReference>
<feature type="region of interest" description="Disordered" evidence="3">
    <location>
        <begin position="1"/>
        <end position="33"/>
    </location>
</feature>
<evidence type="ECO:0000259" key="4">
    <source>
        <dbReference type="PROSITE" id="PS50048"/>
    </source>
</evidence>
<dbReference type="SUPFAM" id="SSF57701">
    <property type="entry name" value="Zn2/Cys6 DNA-binding domain"/>
    <property type="match status" value="1"/>
</dbReference>
<reference evidence="5 6" key="1">
    <citation type="journal article" date="2005" name="Nature">
        <title>The genome sequence of the rice blast fungus Magnaporthe grisea.</title>
        <authorList>
            <person name="Dean R.A."/>
            <person name="Talbot N.J."/>
            <person name="Ebbole D.J."/>
            <person name="Farman M.L."/>
            <person name="Mitchell T.K."/>
            <person name="Orbach M.J."/>
            <person name="Thon M."/>
            <person name="Kulkarni R."/>
            <person name="Xu J.R."/>
            <person name="Pan H."/>
            <person name="Read N.D."/>
            <person name="Lee Y.H."/>
            <person name="Carbone I."/>
            <person name="Brown D."/>
            <person name="Oh Y.Y."/>
            <person name="Donofrio N."/>
            <person name="Jeong J.S."/>
            <person name="Soanes D.M."/>
            <person name="Djonovic S."/>
            <person name="Kolomiets E."/>
            <person name="Rehmeyer C."/>
            <person name="Li W."/>
            <person name="Harding M."/>
            <person name="Kim S."/>
            <person name="Lebrun M.H."/>
            <person name="Bohnert H."/>
            <person name="Coughlan S."/>
            <person name="Butler J."/>
            <person name="Calvo S."/>
            <person name="Ma L.J."/>
            <person name="Nicol R."/>
            <person name="Purcell S."/>
            <person name="Nusbaum C."/>
            <person name="Galagan J.E."/>
            <person name="Birren B.W."/>
        </authorList>
    </citation>
    <scope>NUCLEOTIDE SEQUENCE [LARGE SCALE GENOMIC DNA]</scope>
    <source>
        <strain evidence="6">70-15 / ATCC MYA-4617 / FGSC 8958</strain>
    </source>
</reference>
<feature type="domain" description="Zn(2)-C6 fungal-type" evidence="4">
    <location>
        <begin position="37"/>
        <end position="67"/>
    </location>
</feature>
<accession>G4NCY3</accession>
<dbReference type="PANTHER" id="PTHR47785:SF6">
    <property type="entry name" value="ZN(II)2CYS6 TRANSCRIPTION FACTOR (EUROFUNG)"/>
    <property type="match status" value="1"/>
</dbReference>
<dbReference type="HOGENOM" id="CLU_014025_2_0_1"/>
<dbReference type="AlphaFoldDB" id="G4NCY3"/>
<dbReference type="eggNOG" id="ENOG502SHAW">
    <property type="taxonomic scope" value="Eukaryota"/>
</dbReference>
<dbReference type="Gene3D" id="4.10.240.10">
    <property type="entry name" value="Zn(2)-C6 fungal-type DNA-binding domain"/>
    <property type="match status" value="1"/>
</dbReference>
<dbReference type="CDD" id="cd12148">
    <property type="entry name" value="fungal_TF_MHR"/>
    <property type="match status" value="1"/>
</dbReference>
<dbReference type="InterPro" id="IPR053181">
    <property type="entry name" value="EcdB-like_regulator"/>
</dbReference>
<proteinExistence type="predicted"/>
<keyword evidence="6" id="KW-1185">Reference proteome</keyword>
<dbReference type="Pfam" id="PF00172">
    <property type="entry name" value="Zn_clus"/>
    <property type="match status" value="1"/>
</dbReference>
<dbReference type="SMR" id="G4NCY3"/>
<dbReference type="OrthoDB" id="6133115at2759"/>
<protein>
    <recommendedName>
        <fullName evidence="4">Zn(2)-C6 fungal-type domain-containing protein</fullName>
    </recommendedName>
</protein>
<dbReference type="InterPro" id="IPR007219">
    <property type="entry name" value="XnlR_reg_dom"/>
</dbReference>
<name>G4NCY3_PYRO7</name>
<sequence>MMGSERPESDTSGSPRPSVAGPSSGQRRERGAIAAQACENCRSRKQKCDEQRPKCSTCRKFNLECHYREPQPTKKDKTLVEILERIKGLERKFDTLTMQQAPFHTPMVTNHPVITQVTMPPGSLSPMTGTGAHASEDGSIVAGVNPPHAYATSVHQLLTWPIIQQLLNSVSARMPEINVANIEQEGVNIILGINKSDHLPAEPAGPVTTIDSTTSMPNPNISEFGGIPLTSASMQLLSNAYFDTFNHCHPLLEPDTFASEILGPLCNDGLDDTVKSTLALVVFALGELAIAGDHGAPVSVYNTRPGGVKGGTLRNPPGLALYNEARRRMGFTMADSSLESAQAFALAGLYCEACFSHSEFWRMTMSAALACQALVLGRSAEPSSARADMTKRCFWHCKIIESYFDIELGLPRGILEQLEDVVGPPVFSGLLSHDDIMGTSLAKDHFVSAVAMRRLALEAHAVLNNGHFASRYSTGALDPDGFTLAVKNLANQAEHWRTMLPPPLRWRENQPGEFPNPSLYSDIHSSSVFATGSSLDVPPPALSSPSGFMFTTDLDVAPVTYPYNLDIMTAVLRSRFYYIKFVINRPYVYKALVNPEQLTGEEAEGAAECLRACLKWPVSMSPTCSHKRLIPCLFFWTQNMLGILILLHLSHSTPMLSRIRSTLCGESFELEASETVGLYLDWLRDLKSVDAAARWAWAIVRAIYNLEE</sequence>
<dbReference type="PROSITE" id="PS00463">
    <property type="entry name" value="ZN2_CY6_FUNGAL_1"/>
    <property type="match status" value="1"/>
</dbReference>
<dbReference type="VEuPathDB" id="FungiDB:MGG_00329"/>
<dbReference type="Proteomes" id="UP000009058">
    <property type="component" value="Chromosome 5"/>
</dbReference>
<dbReference type="CDD" id="cd00067">
    <property type="entry name" value="GAL4"/>
    <property type="match status" value="1"/>
</dbReference>
<keyword evidence="1" id="KW-0479">Metal-binding</keyword>
<keyword evidence="2" id="KW-0539">Nucleus</keyword>
<dbReference type="InParanoid" id="G4NCY3"/>
<dbReference type="PHI-base" id="PHI:5621"/>
<dbReference type="GO" id="GO:0000981">
    <property type="term" value="F:DNA-binding transcription factor activity, RNA polymerase II-specific"/>
    <property type="evidence" value="ECO:0007669"/>
    <property type="project" value="InterPro"/>
</dbReference>
<gene>
    <name evidence="5" type="ORF">MGG_00329</name>
</gene>
<evidence type="ECO:0000313" key="6">
    <source>
        <dbReference type="Proteomes" id="UP000009058"/>
    </source>
</evidence>
<dbReference type="OMA" id="CHYREPQ"/>
<dbReference type="PROSITE" id="PS50048">
    <property type="entry name" value="ZN2_CY6_FUNGAL_2"/>
    <property type="match status" value="1"/>
</dbReference>
<organism evidence="5 6">
    <name type="scientific">Pyricularia oryzae (strain 70-15 / ATCC MYA-4617 / FGSC 8958)</name>
    <name type="common">Rice blast fungus</name>
    <name type="synonym">Magnaporthe oryzae</name>
    <dbReference type="NCBI Taxonomy" id="242507"/>
    <lineage>
        <taxon>Eukaryota</taxon>
        <taxon>Fungi</taxon>
        <taxon>Dikarya</taxon>
        <taxon>Ascomycota</taxon>
        <taxon>Pezizomycotina</taxon>
        <taxon>Sordariomycetes</taxon>
        <taxon>Sordariomycetidae</taxon>
        <taxon>Magnaporthales</taxon>
        <taxon>Pyriculariaceae</taxon>
        <taxon>Pyricularia</taxon>
    </lineage>
</organism>
<evidence type="ECO:0000256" key="1">
    <source>
        <dbReference type="ARBA" id="ARBA00022723"/>
    </source>
</evidence>
<dbReference type="SMART" id="SM00066">
    <property type="entry name" value="GAL4"/>
    <property type="match status" value="1"/>
</dbReference>
<reference key="2">
    <citation type="submission" date="2011-05" db="EMBL/GenBank/DDBJ databases">
        <title>The Genome Sequence of Magnaporthe oryzae 70-15.</title>
        <authorList>
            <consortium name="The Broad Institute Genome Sequencing Platform"/>
            <person name="Ma L.-J."/>
            <person name="Dead R."/>
            <person name="Young S.K."/>
            <person name="Zeng Q."/>
            <person name="Gargeya S."/>
            <person name="Fitzgerald M."/>
            <person name="Haas B."/>
            <person name="Abouelleil A."/>
            <person name="Alvarado L."/>
            <person name="Arachchi H.M."/>
            <person name="Berlin A."/>
            <person name="Brown A."/>
            <person name="Chapman S.B."/>
            <person name="Chen Z."/>
            <person name="Dunbar C."/>
            <person name="Freedman E."/>
            <person name="Gearin G."/>
            <person name="Gellesch M."/>
            <person name="Goldberg J."/>
            <person name="Griggs A."/>
            <person name="Gujja S."/>
            <person name="Heiman D."/>
            <person name="Howarth C."/>
            <person name="Larson L."/>
            <person name="Lui A."/>
            <person name="MacDonald P.J.P."/>
            <person name="Mehta T."/>
            <person name="Montmayeur A."/>
            <person name="Murphy C."/>
            <person name="Neiman D."/>
            <person name="Pearson M."/>
            <person name="Priest M."/>
            <person name="Roberts A."/>
            <person name="Saif S."/>
            <person name="Shea T."/>
            <person name="Shenoy N."/>
            <person name="Sisk P."/>
            <person name="Stolte C."/>
            <person name="Sykes S."/>
            <person name="Yandava C."/>
            <person name="Wortman J."/>
            <person name="Nusbaum C."/>
            <person name="Birren B."/>
        </authorList>
    </citation>
    <scope>NUCLEOTIDE SEQUENCE</scope>
    <source>
        <strain>70-15</strain>
    </source>
</reference>
<dbReference type="KEGG" id="mgr:MGG_00329"/>
<dbReference type="InterPro" id="IPR036864">
    <property type="entry name" value="Zn2-C6_fun-type_DNA-bd_sf"/>
</dbReference>
<dbReference type="GeneID" id="2675032"/>
<evidence type="ECO:0000256" key="3">
    <source>
        <dbReference type="SAM" id="MobiDB-lite"/>
    </source>
</evidence>
<evidence type="ECO:0000313" key="5">
    <source>
        <dbReference type="EMBL" id="EHA49173.1"/>
    </source>
</evidence>
<dbReference type="EMBL" id="CM001235">
    <property type="protein sequence ID" value="EHA49173.1"/>
    <property type="molecule type" value="Genomic_DNA"/>
</dbReference>